<dbReference type="EMBL" id="CAQL01000484">
    <property type="protein sequence ID" value="CCQ55786.1"/>
    <property type="molecule type" value="Genomic_DNA"/>
</dbReference>
<sequence length="149" mass="16971">MQRIIIDNIQQGNLVSNAKFTGSILLGIGIEYDIQELTTSENNNVVSQNKNESYLGKKIMAAVRVGQELPETQENDYEIKLVTIPSLHVFILWLHPDEDCIEGVEDLFIPITDSYGRLEINQCYRQDSLLNLLQIEAQKVAEKCNNKYV</sequence>
<reference evidence="1 2" key="1">
    <citation type="submission" date="2013-01" db="EMBL/GenBank/DDBJ databases">
        <authorList>
            <person name="Bench S."/>
        </authorList>
    </citation>
    <scope>NUCLEOTIDE SEQUENCE [LARGE SCALE GENOMIC DNA]</scope>
    <source>
        <strain evidence="1 2">WH 0005</strain>
    </source>
</reference>
<gene>
    <name evidence="1" type="ORF">CWATWH0005_5424</name>
</gene>
<evidence type="ECO:0000313" key="2">
    <source>
        <dbReference type="Proteomes" id="UP000017981"/>
    </source>
</evidence>
<dbReference type="RefSeq" id="WP_021832929.1">
    <property type="nucleotide sequence ID" value="NZ_CAQL01000484.1"/>
</dbReference>
<accession>T2IQE4</accession>
<dbReference type="Proteomes" id="UP000017981">
    <property type="component" value="Unassembled WGS sequence"/>
</dbReference>
<comment type="caution">
    <text evidence="1">The sequence shown here is derived from an EMBL/GenBank/DDBJ whole genome shotgun (WGS) entry which is preliminary data.</text>
</comment>
<proteinExistence type="predicted"/>
<organism evidence="1 2">
    <name type="scientific">Crocosphaera watsonii WH 0005</name>
    <dbReference type="NCBI Taxonomy" id="423472"/>
    <lineage>
        <taxon>Bacteria</taxon>
        <taxon>Bacillati</taxon>
        <taxon>Cyanobacteriota</taxon>
        <taxon>Cyanophyceae</taxon>
        <taxon>Oscillatoriophycideae</taxon>
        <taxon>Chroococcales</taxon>
        <taxon>Aphanothecaceae</taxon>
        <taxon>Crocosphaera</taxon>
    </lineage>
</organism>
<protein>
    <submittedName>
        <fullName evidence="1">Uncharacterized protein</fullName>
    </submittedName>
</protein>
<dbReference type="AlphaFoldDB" id="T2IQE4"/>
<reference evidence="1 2" key="2">
    <citation type="submission" date="2013-09" db="EMBL/GenBank/DDBJ databases">
        <title>Whole genome comparison of six Crocosphaera watsonii strains with differing phenotypes.</title>
        <authorList>
            <person name="Bench S.R."/>
            <person name="Heller P."/>
            <person name="Frank I."/>
            <person name="Arciniega M."/>
            <person name="Shilova I.N."/>
            <person name="Zehr J.P."/>
        </authorList>
    </citation>
    <scope>NUCLEOTIDE SEQUENCE [LARGE SCALE GENOMIC DNA]</scope>
    <source>
        <strain evidence="1 2">WH 0005</strain>
    </source>
</reference>
<name>T2IQE4_CROWT</name>
<evidence type="ECO:0000313" key="1">
    <source>
        <dbReference type="EMBL" id="CCQ55786.1"/>
    </source>
</evidence>